<evidence type="ECO:0000313" key="8">
    <source>
        <dbReference type="Proteomes" id="UP000886844"/>
    </source>
</evidence>
<dbReference type="AlphaFoldDB" id="A0A9D1YZJ3"/>
<dbReference type="GO" id="GO:0005975">
    <property type="term" value="P:carbohydrate metabolic process"/>
    <property type="evidence" value="ECO:0007669"/>
    <property type="project" value="InterPro"/>
</dbReference>
<dbReference type="GO" id="GO:0016798">
    <property type="term" value="F:hydrolase activity, acting on glycosyl bonds"/>
    <property type="evidence" value="ECO:0007669"/>
    <property type="project" value="UniProtKB-KW"/>
</dbReference>
<dbReference type="GO" id="GO:0030246">
    <property type="term" value="F:carbohydrate binding"/>
    <property type="evidence" value="ECO:0007669"/>
    <property type="project" value="InterPro"/>
</dbReference>
<comment type="cofactor">
    <cofactor evidence="1">
        <name>Ca(2+)</name>
        <dbReference type="ChEBI" id="CHEBI:29108"/>
    </cofactor>
</comment>
<reference evidence="7" key="1">
    <citation type="journal article" date="2021" name="PeerJ">
        <title>Extensive microbial diversity within the chicken gut microbiome revealed by metagenomics and culture.</title>
        <authorList>
            <person name="Gilroy R."/>
            <person name="Ravi A."/>
            <person name="Getino M."/>
            <person name="Pursley I."/>
            <person name="Horton D.L."/>
            <person name="Alikhan N.F."/>
            <person name="Baker D."/>
            <person name="Gharbi K."/>
            <person name="Hall N."/>
            <person name="Watson M."/>
            <person name="Adriaenssens E.M."/>
            <person name="Foster-Nyarko E."/>
            <person name="Jarju S."/>
            <person name="Secka A."/>
            <person name="Antonio M."/>
            <person name="Oren A."/>
            <person name="Chaudhuri R.R."/>
            <person name="La Ragione R."/>
            <person name="Hildebrand F."/>
            <person name="Pallen M.J."/>
        </authorList>
    </citation>
    <scope>NUCLEOTIDE SEQUENCE</scope>
    <source>
        <strain evidence="7">5134</strain>
    </source>
</reference>
<keyword evidence="4" id="KW-0732">Signal</keyword>
<dbReference type="NCBIfam" id="TIGR01180">
    <property type="entry name" value="aman2_put"/>
    <property type="match status" value="1"/>
</dbReference>
<protein>
    <submittedName>
        <fullName evidence="7">GH92 family glycosyl hydrolase</fullName>
        <ecNumber evidence="7">3.2.1.-</ecNumber>
    </submittedName>
</protein>
<name>A0A9D1YZJ3_9BACT</name>
<evidence type="ECO:0000256" key="1">
    <source>
        <dbReference type="ARBA" id="ARBA00001913"/>
    </source>
</evidence>
<dbReference type="Proteomes" id="UP000886844">
    <property type="component" value="Unassembled WGS sequence"/>
</dbReference>
<evidence type="ECO:0000256" key="3">
    <source>
        <dbReference type="ARBA" id="ARBA00022837"/>
    </source>
</evidence>
<dbReference type="Pfam" id="PF17678">
    <property type="entry name" value="Glyco_hydro_92N"/>
    <property type="match status" value="1"/>
</dbReference>
<evidence type="ECO:0000256" key="2">
    <source>
        <dbReference type="ARBA" id="ARBA00011245"/>
    </source>
</evidence>
<feature type="signal peptide" evidence="4">
    <location>
        <begin position="1"/>
        <end position="23"/>
    </location>
</feature>
<organism evidence="7 8">
    <name type="scientific">Candidatus Alistipes intestinigallinarum</name>
    <dbReference type="NCBI Taxonomy" id="2838440"/>
    <lineage>
        <taxon>Bacteria</taxon>
        <taxon>Pseudomonadati</taxon>
        <taxon>Bacteroidota</taxon>
        <taxon>Bacteroidia</taxon>
        <taxon>Bacteroidales</taxon>
        <taxon>Rikenellaceae</taxon>
        <taxon>Alistipes</taxon>
    </lineage>
</organism>
<evidence type="ECO:0000256" key="4">
    <source>
        <dbReference type="SAM" id="SignalP"/>
    </source>
</evidence>
<dbReference type="PANTHER" id="PTHR12143:SF39">
    <property type="entry name" value="SECRETED PROTEIN"/>
    <property type="match status" value="1"/>
</dbReference>
<feature type="domain" description="Glycosyl hydrolase family 92 N-terminal" evidence="6">
    <location>
        <begin position="29"/>
        <end position="284"/>
    </location>
</feature>
<dbReference type="GO" id="GO:0005829">
    <property type="term" value="C:cytosol"/>
    <property type="evidence" value="ECO:0007669"/>
    <property type="project" value="TreeGrafter"/>
</dbReference>
<dbReference type="InterPro" id="IPR012939">
    <property type="entry name" value="Glyco_hydro_92"/>
</dbReference>
<gene>
    <name evidence="7" type="ORF">H9828_03215</name>
</gene>
<dbReference type="Gene3D" id="1.20.1050.60">
    <property type="entry name" value="alpha-1,2-mannosidase"/>
    <property type="match status" value="1"/>
</dbReference>
<dbReference type="FunFam" id="1.20.1050.60:FF:000001">
    <property type="entry name" value="Putative alpha-1,2-mannosidase"/>
    <property type="match status" value="1"/>
</dbReference>
<dbReference type="InterPro" id="IPR008928">
    <property type="entry name" value="6-hairpin_glycosidase_sf"/>
</dbReference>
<reference evidence="7" key="2">
    <citation type="submission" date="2021-04" db="EMBL/GenBank/DDBJ databases">
        <authorList>
            <person name="Gilroy R."/>
        </authorList>
    </citation>
    <scope>NUCLEOTIDE SEQUENCE</scope>
    <source>
        <strain evidence="7">5134</strain>
    </source>
</reference>
<dbReference type="PANTHER" id="PTHR12143">
    <property type="entry name" value="PEPTIDE N-GLYCANASE PNGASE -RELATED"/>
    <property type="match status" value="1"/>
</dbReference>
<evidence type="ECO:0000313" key="7">
    <source>
        <dbReference type="EMBL" id="HIY68410.1"/>
    </source>
</evidence>
<dbReference type="Gene3D" id="3.30.2080.10">
    <property type="entry name" value="GH92 mannosidase domain"/>
    <property type="match status" value="1"/>
</dbReference>
<dbReference type="Gene3D" id="2.70.98.10">
    <property type="match status" value="1"/>
</dbReference>
<dbReference type="Gene3D" id="1.20.1610.10">
    <property type="entry name" value="alpha-1,2-mannosidases domains"/>
    <property type="match status" value="1"/>
</dbReference>
<evidence type="ECO:0000259" key="6">
    <source>
        <dbReference type="Pfam" id="PF17678"/>
    </source>
</evidence>
<accession>A0A9D1YZJ3</accession>
<dbReference type="EMBL" id="DXDA01000026">
    <property type="protein sequence ID" value="HIY68410.1"/>
    <property type="molecule type" value="Genomic_DNA"/>
</dbReference>
<dbReference type="InterPro" id="IPR050883">
    <property type="entry name" value="PNGase"/>
</dbReference>
<keyword evidence="7" id="KW-0326">Glycosidase</keyword>
<feature type="chain" id="PRO_5038471223" evidence="4">
    <location>
        <begin position="24"/>
        <end position="752"/>
    </location>
</feature>
<feature type="domain" description="Glycosyl hydrolase family 92" evidence="5">
    <location>
        <begin position="290"/>
        <end position="747"/>
    </location>
</feature>
<evidence type="ECO:0000259" key="5">
    <source>
        <dbReference type="Pfam" id="PF07971"/>
    </source>
</evidence>
<dbReference type="SUPFAM" id="SSF48208">
    <property type="entry name" value="Six-hairpin glycosidases"/>
    <property type="match status" value="1"/>
</dbReference>
<dbReference type="GO" id="GO:0006516">
    <property type="term" value="P:glycoprotein catabolic process"/>
    <property type="evidence" value="ECO:0007669"/>
    <property type="project" value="TreeGrafter"/>
</dbReference>
<dbReference type="GO" id="GO:0000224">
    <property type="term" value="F:peptide-N4-(N-acetyl-beta-glucosaminyl)asparagine amidase activity"/>
    <property type="evidence" value="ECO:0007669"/>
    <property type="project" value="TreeGrafter"/>
</dbReference>
<comment type="subunit">
    <text evidence="2">Monomer.</text>
</comment>
<comment type="caution">
    <text evidence="7">The sequence shown here is derived from an EMBL/GenBank/DDBJ whole genome shotgun (WGS) entry which is preliminary data.</text>
</comment>
<sequence>MLLRRTLTLAALAAAVFGGSLSASEPAVWVDPFIGTTNFGTTNPGAVLPNGMMAVVPFNVMGSDENVYDKDARWWSTPYEFHNKFFTGFAHGALSGVGCPDMGSLLTMATTGELKPDYREYGSAYSNEEASPGYYAVTLSKYGIRAEATATARTSVERYTFPGGKGNLLLNLGEGLTNESGAMVRRVSATEIEGMKLLGTFCYNPQKVFPVYFVLRVSKAPRAAGYWKKQRPMTGVEAEWTPDNGRYKIYTEYGRELAGDDIGYWFTYDNLAKGEQIEVRMGISYVSMENARRNLDAEQAADATFDSIRTEARARWNADLGRIRVEGGTEEQRKVFYTALYHALIHPNLVSDVNGEYPLMERSGEVGVTEGERYTVFSLWDTYRNVHQLLTLVYPERQVEMVRSMIDISREWGWMPRWELYGRETFTMEGDPAIPVIVDTWMKGLRDFDIEAAYAAFRKSATTPGAQNVLRPDIDPYIERGYIPLGFYAQDLAGDVSVSHALEYYVADAALARLADALGKRDDARLFRERSLGYRHYYCPKFGTLRPINKDGSFLTPFDPRAGENFSAAPGFHEGSAWNYTFYVPHDVEGLVKLMGGRKRFVEKLQMVFDEGLYDPANEPDIAYAYLFSRFPGEAWRTQRETRRLLDKYFTVKPDGIPGNDDTGTMSAWAVFTMLGFYPDCPGEPAYTLTAPTFDRAEIDTPQGVLTIEKQGEGYIRRMTLGGKSLSTYRIGHDALLRGGKLSFELQNPDHK</sequence>
<dbReference type="Pfam" id="PF07971">
    <property type="entry name" value="Glyco_hydro_92"/>
    <property type="match status" value="1"/>
</dbReference>
<dbReference type="EC" id="3.2.1.-" evidence="7"/>
<dbReference type="InterPro" id="IPR041371">
    <property type="entry name" value="GH92_N"/>
</dbReference>
<keyword evidence="3" id="KW-0106">Calcium</keyword>
<dbReference type="InterPro" id="IPR005887">
    <property type="entry name" value="GH92_a_mannosidase_put"/>
</dbReference>
<proteinExistence type="predicted"/>
<keyword evidence="7" id="KW-0378">Hydrolase</keyword>
<dbReference type="InterPro" id="IPR014718">
    <property type="entry name" value="GH-type_carb-bd"/>
</dbReference>